<dbReference type="Proteomes" id="UP000727407">
    <property type="component" value="Unassembled WGS sequence"/>
</dbReference>
<reference evidence="1" key="1">
    <citation type="submission" date="2020-07" db="EMBL/GenBank/DDBJ databases">
        <title>Clarias magur genome sequencing, assembly and annotation.</title>
        <authorList>
            <person name="Kushwaha B."/>
            <person name="Kumar R."/>
            <person name="Das P."/>
            <person name="Joshi C.G."/>
            <person name="Kumar D."/>
            <person name="Nagpure N.S."/>
            <person name="Pandey M."/>
            <person name="Agarwal S."/>
            <person name="Srivastava S."/>
            <person name="Singh M."/>
            <person name="Sahoo L."/>
            <person name="Jayasankar P."/>
            <person name="Meher P.K."/>
            <person name="Koringa P.G."/>
            <person name="Iquebal M.A."/>
            <person name="Das S.P."/>
            <person name="Bit A."/>
            <person name="Patnaik S."/>
            <person name="Patel N."/>
            <person name="Shah T.M."/>
            <person name="Hinsu A."/>
            <person name="Jena J.K."/>
        </authorList>
    </citation>
    <scope>NUCLEOTIDE SEQUENCE</scope>
    <source>
        <strain evidence="1">CIFAMagur01</strain>
        <tissue evidence="1">Testis</tissue>
    </source>
</reference>
<organism evidence="1 2">
    <name type="scientific">Clarias magur</name>
    <name type="common">Asian catfish</name>
    <name type="synonym">Macropteronotus magur</name>
    <dbReference type="NCBI Taxonomy" id="1594786"/>
    <lineage>
        <taxon>Eukaryota</taxon>
        <taxon>Metazoa</taxon>
        <taxon>Chordata</taxon>
        <taxon>Craniata</taxon>
        <taxon>Vertebrata</taxon>
        <taxon>Euteleostomi</taxon>
        <taxon>Actinopterygii</taxon>
        <taxon>Neopterygii</taxon>
        <taxon>Teleostei</taxon>
        <taxon>Ostariophysi</taxon>
        <taxon>Siluriformes</taxon>
        <taxon>Clariidae</taxon>
        <taxon>Clarias</taxon>
    </lineage>
</organism>
<keyword evidence="2" id="KW-1185">Reference proteome</keyword>
<evidence type="ECO:0000313" key="1">
    <source>
        <dbReference type="EMBL" id="KAF5889083.1"/>
    </source>
</evidence>
<sequence>MKNQMMKLCGNEDEEMMHFNIHPPAKKILLTRRKLRTSERAWLHSFWKIHS</sequence>
<dbReference type="AlphaFoldDB" id="A0A8J4X0G7"/>
<protein>
    <submittedName>
        <fullName evidence="1">Lipase member K</fullName>
    </submittedName>
</protein>
<accession>A0A8J4X0G7</accession>
<proteinExistence type="predicted"/>
<name>A0A8J4X0G7_CLAMG</name>
<dbReference type="EMBL" id="QNUK01000866">
    <property type="protein sequence ID" value="KAF5889083.1"/>
    <property type="molecule type" value="Genomic_DNA"/>
</dbReference>
<gene>
    <name evidence="1" type="primary">Lipk</name>
    <name evidence="1" type="ORF">DAT39_021217</name>
</gene>
<evidence type="ECO:0000313" key="2">
    <source>
        <dbReference type="Proteomes" id="UP000727407"/>
    </source>
</evidence>
<comment type="caution">
    <text evidence="1">The sequence shown here is derived from an EMBL/GenBank/DDBJ whole genome shotgun (WGS) entry which is preliminary data.</text>
</comment>